<proteinExistence type="predicted"/>
<dbReference type="Proteomes" id="UP000078240">
    <property type="component" value="Unassembled WGS sequence"/>
</dbReference>
<dbReference type="EMBL" id="LSBH01000007">
    <property type="protein sequence ID" value="OAQ76280.1"/>
    <property type="molecule type" value="Genomic_DNA"/>
</dbReference>
<dbReference type="InterPro" id="IPR011032">
    <property type="entry name" value="GroES-like_sf"/>
</dbReference>
<gene>
    <name evidence="1" type="ORF">VFPBJ_08640</name>
</gene>
<dbReference type="SUPFAM" id="SSF50129">
    <property type="entry name" value="GroES-like"/>
    <property type="match status" value="1"/>
</dbReference>
<dbReference type="Gene3D" id="3.90.180.10">
    <property type="entry name" value="Medium-chain alcohol dehydrogenases, catalytic domain"/>
    <property type="match status" value="1"/>
</dbReference>
<evidence type="ECO:0000313" key="1">
    <source>
        <dbReference type="EMBL" id="OAQ76280.1"/>
    </source>
</evidence>
<comment type="caution">
    <text evidence="1">The sequence shown here is derived from an EMBL/GenBank/DDBJ whole genome shotgun (WGS) entry which is preliminary data.</text>
</comment>
<reference evidence="1 2" key="1">
    <citation type="submission" date="2016-01" db="EMBL/GenBank/DDBJ databases">
        <title>Biosynthesis of antibiotic leucinostatins and their inhibition on Phytophthora in bio-control Purpureocillium lilacinum.</title>
        <authorList>
            <person name="Wang G."/>
            <person name="Liu Z."/>
            <person name="Lin R."/>
            <person name="Li E."/>
            <person name="Mao Z."/>
            <person name="Ling J."/>
            <person name="Yin W."/>
            <person name="Xie B."/>
        </authorList>
    </citation>
    <scope>NUCLEOTIDE SEQUENCE [LARGE SCALE GENOMIC DNA]</scope>
    <source>
        <strain evidence="1">PLBJ-1</strain>
    </source>
</reference>
<dbReference type="AlphaFoldDB" id="A0A179GFP5"/>
<organism evidence="1 2">
    <name type="scientific">Purpureocillium lilacinum</name>
    <name type="common">Paecilomyces lilacinus</name>
    <dbReference type="NCBI Taxonomy" id="33203"/>
    <lineage>
        <taxon>Eukaryota</taxon>
        <taxon>Fungi</taxon>
        <taxon>Dikarya</taxon>
        <taxon>Ascomycota</taxon>
        <taxon>Pezizomycotina</taxon>
        <taxon>Sordariomycetes</taxon>
        <taxon>Hypocreomycetidae</taxon>
        <taxon>Hypocreales</taxon>
        <taxon>Ophiocordycipitaceae</taxon>
        <taxon>Purpureocillium</taxon>
    </lineage>
</organism>
<sequence>MPRHVAPHSRPRRTEPRVSLTAAHLPQTPPRFAASLAVNIISPKPIIFLGKGGQFSLHDARNRDQGIRQGGPADLKVIDLPDPTPKADEYLIQVQAAAANFFDILQVQGKYQNQPRTFFSLPSAPFPFLIFHVHSFIPHILRIRKGTR</sequence>
<protein>
    <submittedName>
        <fullName evidence="1">Uncharacterized protein</fullName>
    </submittedName>
</protein>
<evidence type="ECO:0000313" key="2">
    <source>
        <dbReference type="Proteomes" id="UP000078240"/>
    </source>
</evidence>
<accession>A0A179GFP5</accession>
<name>A0A179GFP5_PURLI</name>